<evidence type="ECO:0000256" key="5">
    <source>
        <dbReference type="SAM" id="Phobius"/>
    </source>
</evidence>
<reference evidence="6 7" key="1">
    <citation type="journal article" date="2006" name="Int. J. Syst. Evol. Microbiol.">
        <title>Haloterrigena longa sp. nov. and Haloterrigena limicola sp. nov., extremely halophilic archaea isolated from a salt lake.</title>
        <authorList>
            <person name="Cui H.L."/>
            <person name="Tohty D."/>
            <person name="Zhou P.J."/>
            <person name="Liu S.J."/>
        </authorList>
    </citation>
    <scope>NUCLEOTIDE SEQUENCE [LARGE SCALE GENOMIC DNA]</scope>
    <source>
        <strain evidence="6 7">ABH32</strain>
    </source>
</reference>
<feature type="transmembrane region" description="Helical" evidence="5">
    <location>
        <begin position="56"/>
        <end position="78"/>
    </location>
</feature>
<feature type="transmembrane region" description="Helical" evidence="5">
    <location>
        <begin position="100"/>
        <end position="122"/>
    </location>
</feature>
<dbReference type="AlphaFoldDB" id="A0A8A2U771"/>
<dbReference type="Pfam" id="PF09685">
    <property type="entry name" value="MamF_MmsF"/>
    <property type="match status" value="1"/>
</dbReference>
<evidence type="ECO:0000256" key="2">
    <source>
        <dbReference type="ARBA" id="ARBA00022692"/>
    </source>
</evidence>
<evidence type="ECO:0000256" key="4">
    <source>
        <dbReference type="ARBA" id="ARBA00023136"/>
    </source>
</evidence>
<dbReference type="OrthoDB" id="187449at2157"/>
<evidence type="ECO:0000313" key="6">
    <source>
        <dbReference type="EMBL" id="QSW84095.1"/>
    </source>
</evidence>
<name>A0A8A2U771_9EURY</name>
<evidence type="ECO:0000256" key="1">
    <source>
        <dbReference type="ARBA" id="ARBA00004141"/>
    </source>
</evidence>
<dbReference type="GeneID" id="63184393"/>
<dbReference type="RefSeq" id="WP_207269338.1">
    <property type="nucleotide sequence ID" value="NZ_CP071463.1"/>
</dbReference>
<protein>
    <submittedName>
        <fullName evidence="6">DUF4870 domain-containing protein</fullName>
    </submittedName>
</protein>
<dbReference type="InterPro" id="IPR019109">
    <property type="entry name" value="MamF_MmsF"/>
</dbReference>
<feature type="transmembrane region" description="Helical" evidence="5">
    <location>
        <begin position="20"/>
        <end position="44"/>
    </location>
</feature>
<dbReference type="EMBL" id="CP071463">
    <property type="protein sequence ID" value="QSW84095.1"/>
    <property type="molecule type" value="Genomic_DNA"/>
</dbReference>
<evidence type="ECO:0000313" key="7">
    <source>
        <dbReference type="Proteomes" id="UP000663191"/>
    </source>
</evidence>
<evidence type="ECO:0000256" key="3">
    <source>
        <dbReference type="ARBA" id="ARBA00022989"/>
    </source>
</evidence>
<gene>
    <name evidence="6" type="ORF">J0X27_11575</name>
</gene>
<dbReference type="Proteomes" id="UP000663191">
    <property type="component" value="Chromosome"/>
</dbReference>
<proteinExistence type="predicted"/>
<dbReference type="KEGG" id="hlo:J0X27_11575"/>
<comment type="subcellular location">
    <subcellularLocation>
        <location evidence="1">Membrane</location>
        <topology evidence="1">Multi-pass membrane protein</topology>
    </subcellularLocation>
</comment>
<keyword evidence="4 5" id="KW-0472">Membrane</keyword>
<keyword evidence="2 5" id="KW-0812">Transmembrane</keyword>
<keyword evidence="7" id="KW-1185">Reference proteome</keyword>
<keyword evidence="3 5" id="KW-1133">Transmembrane helix</keyword>
<organism evidence="6 7">
    <name type="scientific">Natrinema longum</name>
    <dbReference type="NCBI Taxonomy" id="370324"/>
    <lineage>
        <taxon>Archaea</taxon>
        <taxon>Methanobacteriati</taxon>
        <taxon>Methanobacteriota</taxon>
        <taxon>Stenosarchaea group</taxon>
        <taxon>Halobacteria</taxon>
        <taxon>Halobacteriales</taxon>
        <taxon>Natrialbaceae</taxon>
        <taxon>Natrinema</taxon>
    </lineage>
</organism>
<sequence>MSSNTQTPNHGPELLADRSIAGIAVHPLALFTGIIGAGFVYVVSTNEFTRANARNALNWHLSILVLSVVAVVTFLLGADELTVAGEAMELSVLPTPLETVAGLVGTVLLLAAGFAWLLTGLFTAIATVKAIFGTPWEYPLARDIVTADT</sequence>
<accession>A0A8A2U771</accession>